<feature type="transmembrane region" description="Helical" evidence="1">
    <location>
        <begin position="12"/>
        <end position="33"/>
    </location>
</feature>
<protein>
    <submittedName>
        <fullName evidence="2">Uncharacterized protein</fullName>
    </submittedName>
</protein>
<dbReference type="Proteomes" id="UP000298663">
    <property type="component" value="Unassembled WGS sequence"/>
</dbReference>
<name>A0A4U5MLA0_STECR</name>
<keyword evidence="1" id="KW-1133">Transmembrane helix</keyword>
<evidence type="ECO:0000313" key="2">
    <source>
        <dbReference type="EMBL" id="TKR70201.1"/>
    </source>
</evidence>
<proteinExistence type="predicted"/>
<sequence>MVDDYEHLYNRVLDVTACIHIPVKLFSMTIVALSTTTDQFHYSVLILNVMFWLIFFLHLSISIQLGLPNAFDLMDP</sequence>
<reference evidence="2 3" key="1">
    <citation type="journal article" date="2015" name="Genome Biol.">
        <title>Comparative genomics of Steinernema reveals deeply conserved gene regulatory networks.</title>
        <authorList>
            <person name="Dillman A.R."/>
            <person name="Macchietto M."/>
            <person name="Porter C.F."/>
            <person name="Rogers A."/>
            <person name="Williams B."/>
            <person name="Antoshechkin I."/>
            <person name="Lee M.M."/>
            <person name="Goodwin Z."/>
            <person name="Lu X."/>
            <person name="Lewis E.E."/>
            <person name="Goodrich-Blair H."/>
            <person name="Stock S.P."/>
            <person name="Adams B.J."/>
            <person name="Sternberg P.W."/>
            <person name="Mortazavi A."/>
        </authorList>
    </citation>
    <scope>NUCLEOTIDE SEQUENCE [LARGE SCALE GENOMIC DNA]</scope>
    <source>
        <strain evidence="2 3">ALL</strain>
    </source>
</reference>
<keyword evidence="3" id="KW-1185">Reference proteome</keyword>
<reference evidence="2 3" key="2">
    <citation type="journal article" date="2019" name="G3 (Bethesda)">
        <title>Hybrid Assembly of the Genome of the Entomopathogenic Nematode Steinernema carpocapsae Identifies the X-Chromosome.</title>
        <authorList>
            <person name="Serra L."/>
            <person name="Macchietto M."/>
            <person name="Macias-Munoz A."/>
            <person name="McGill C.J."/>
            <person name="Rodriguez I.M."/>
            <person name="Rodriguez B."/>
            <person name="Murad R."/>
            <person name="Mortazavi A."/>
        </authorList>
    </citation>
    <scope>NUCLEOTIDE SEQUENCE [LARGE SCALE GENOMIC DNA]</scope>
    <source>
        <strain evidence="2 3">ALL</strain>
    </source>
</reference>
<evidence type="ECO:0000256" key="1">
    <source>
        <dbReference type="SAM" id="Phobius"/>
    </source>
</evidence>
<gene>
    <name evidence="2" type="ORF">L596_022253</name>
</gene>
<keyword evidence="1" id="KW-0472">Membrane</keyword>
<feature type="transmembrane region" description="Helical" evidence="1">
    <location>
        <begin position="45"/>
        <end position="67"/>
    </location>
</feature>
<accession>A0A4U5MLA0</accession>
<dbReference type="AlphaFoldDB" id="A0A4U5MLA0"/>
<organism evidence="2 3">
    <name type="scientific">Steinernema carpocapsae</name>
    <name type="common">Entomopathogenic nematode</name>
    <dbReference type="NCBI Taxonomy" id="34508"/>
    <lineage>
        <taxon>Eukaryota</taxon>
        <taxon>Metazoa</taxon>
        <taxon>Ecdysozoa</taxon>
        <taxon>Nematoda</taxon>
        <taxon>Chromadorea</taxon>
        <taxon>Rhabditida</taxon>
        <taxon>Tylenchina</taxon>
        <taxon>Panagrolaimomorpha</taxon>
        <taxon>Strongyloidoidea</taxon>
        <taxon>Steinernematidae</taxon>
        <taxon>Steinernema</taxon>
    </lineage>
</organism>
<comment type="caution">
    <text evidence="2">The sequence shown here is derived from an EMBL/GenBank/DDBJ whole genome shotgun (WGS) entry which is preliminary data.</text>
</comment>
<evidence type="ECO:0000313" key="3">
    <source>
        <dbReference type="Proteomes" id="UP000298663"/>
    </source>
</evidence>
<dbReference type="EMBL" id="AZBU02000007">
    <property type="protein sequence ID" value="TKR70201.1"/>
    <property type="molecule type" value="Genomic_DNA"/>
</dbReference>
<keyword evidence="1" id="KW-0812">Transmembrane</keyword>